<comment type="caution">
    <text evidence="2">The sequence shown here is derived from an EMBL/GenBank/DDBJ whole genome shotgun (WGS) entry which is preliminary data.</text>
</comment>
<sequence>MKNKSIDLISAKTVSLSMPSKLLSIFLAHLVSFYFLSGLDVLVLFYDTLESSSCLSVNFLRHGSLEIL</sequence>
<keyword evidence="1" id="KW-0812">Transmembrane</keyword>
<keyword evidence="1" id="KW-0472">Membrane</keyword>
<evidence type="ECO:0000313" key="2">
    <source>
        <dbReference type="EMBL" id="PKC51248.1"/>
    </source>
</evidence>
<feature type="transmembrane region" description="Helical" evidence="1">
    <location>
        <begin position="21"/>
        <end position="46"/>
    </location>
</feature>
<protein>
    <submittedName>
        <fullName evidence="2">Uncharacterized protein</fullName>
    </submittedName>
</protein>
<dbReference type="EMBL" id="LLXH01008019">
    <property type="protein sequence ID" value="PKC51248.1"/>
    <property type="molecule type" value="Genomic_DNA"/>
</dbReference>
<dbReference type="VEuPathDB" id="FungiDB:RhiirA1_484183"/>
<keyword evidence="1" id="KW-1133">Transmembrane helix</keyword>
<proteinExistence type="predicted"/>
<dbReference type="AlphaFoldDB" id="A0A2N0QJM1"/>
<evidence type="ECO:0000256" key="1">
    <source>
        <dbReference type="SAM" id="Phobius"/>
    </source>
</evidence>
<dbReference type="Proteomes" id="UP000232688">
    <property type="component" value="Unassembled WGS sequence"/>
</dbReference>
<reference evidence="2 3" key="1">
    <citation type="submission" date="2017-10" db="EMBL/GenBank/DDBJ databases">
        <title>Extensive intraspecific genome diversity in a model arbuscular mycorrhizal fungus.</title>
        <authorList>
            <person name="Chen E.C.H."/>
            <person name="Morin E."/>
            <person name="Baudet D."/>
            <person name="Noel J."/>
            <person name="Ndikumana S."/>
            <person name="Charron P."/>
            <person name="St-Onge C."/>
            <person name="Giorgi J."/>
            <person name="Grigoriev I.V."/>
            <person name="Roux C."/>
            <person name="Martin F.M."/>
            <person name="Corradi N."/>
        </authorList>
    </citation>
    <scope>NUCLEOTIDE SEQUENCE [LARGE SCALE GENOMIC DNA]</scope>
    <source>
        <strain evidence="2 3">A1</strain>
    </source>
</reference>
<reference evidence="2 3" key="2">
    <citation type="submission" date="2017-10" db="EMBL/GenBank/DDBJ databases">
        <title>Genome analyses suggest a sexual origin of heterokaryosis in a supposedly ancient asexual fungus.</title>
        <authorList>
            <person name="Corradi N."/>
            <person name="Sedzielewska K."/>
            <person name="Noel J."/>
            <person name="Charron P."/>
            <person name="Farinelli L."/>
            <person name="Marton T."/>
            <person name="Kruger M."/>
            <person name="Pelin A."/>
            <person name="Brachmann A."/>
            <person name="Corradi N."/>
        </authorList>
    </citation>
    <scope>NUCLEOTIDE SEQUENCE [LARGE SCALE GENOMIC DNA]</scope>
    <source>
        <strain evidence="2 3">A1</strain>
    </source>
</reference>
<organism evidence="2 3">
    <name type="scientific">Rhizophagus irregularis</name>
    <dbReference type="NCBI Taxonomy" id="588596"/>
    <lineage>
        <taxon>Eukaryota</taxon>
        <taxon>Fungi</taxon>
        <taxon>Fungi incertae sedis</taxon>
        <taxon>Mucoromycota</taxon>
        <taxon>Glomeromycotina</taxon>
        <taxon>Glomeromycetes</taxon>
        <taxon>Glomerales</taxon>
        <taxon>Glomeraceae</taxon>
        <taxon>Rhizophagus</taxon>
    </lineage>
</organism>
<accession>A0A2N0QJM1</accession>
<gene>
    <name evidence="2" type="ORF">RhiirA1_484183</name>
</gene>
<name>A0A2N0QJM1_9GLOM</name>
<evidence type="ECO:0000313" key="3">
    <source>
        <dbReference type="Proteomes" id="UP000232688"/>
    </source>
</evidence>